<reference evidence="2" key="1">
    <citation type="submission" date="2018-06" db="EMBL/GenBank/DDBJ databases">
        <authorList>
            <person name="Zhirakovskaya E."/>
        </authorList>
    </citation>
    <scope>NUCLEOTIDE SEQUENCE</scope>
</reference>
<feature type="compositionally biased region" description="Gly residues" evidence="1">
    <location>
        <begin position="261"/>
        <end position="276"/>
    </location>
</feature>
<dbReference type="EMBL" id="UOFN01000013">
    <property type="protein sequence ID" value="VAW73379.1"/>
    <property type="molecule type" value="Genomic_DNA"/>
</dbReference>
<accession>A0A3B0YGT4</accession>
<evidence type="ECO:0000313" key="2">
    <source>
        <dbReference type="EMBL" id="VAW73379.1"/>
    </source>
</evidence>
<feature type="region of interest" description="Disordered" evidence="1">
    <location>
        <begin position="145"/>
        <end position="276"/>
    </location>
</feature>
<evidence type="ECO:0000256" key="1">
    <source>
        <dbReference type="SAM" id="MobiDB-lite"/>
    </source>
</evidence>
<feature type="compositionally biased region" description="Low complexity" evidence="1">
    <location>
        <begin position="221"/>
        <end position="246"/>
    </location>
</feature>
<organism evidence="2">
    <name type="scientific">hydrothermal vent metagenome</name>
    <dbReference type="NCBI Taxonomy" id="652676"/>
    <lineage>
        <taxon>unclassified sequences</taxon>
        <taxon>metagenomes</taxon>
        <taxon>ecological metagenomes</taxon>
    </lineage>
</organism>
<protein>
    <submittedName>
        <fullName evidence="2">Uncharacterized protein</fullName>
    </submittedName>
</protein>
<gene>
    <name evidence="2" type="ORF">MNBD_GAMMA15-674</name>
</gene>
<sequence length="276" mass="28987">MMMKHRFLTGLLGVILFTGAQASHLKFSLDDIILLSQRGVSEQTLLLFIENREAGFRLDAEAIDRLALAGVSEEVIRYLLSSEPVLPVPRTVVRRIPPVTYVDPYPGYYYTPYYYGASYSFGFSSYPAYWFGHYSGARPHGGNRHHGGYLAHNGHSPTHVGGGNHSGLKRRHSDSGALRHATSKVHQTAGHGKGSGSASHAGAGKVHAGTGVNKHDGNGNSGRHSTGNRHSSGGGHNSSSVGHSSRSGGGHNSSGGHSSRSGGGHSGGRGGHGGSH</sequence>
<dbReference type="AlphaFoldDB" id="A0A3B0YGT4"/>
<proteinExistence type="predicted"/>
<feature type="compositionally biased region" description="Low complexity" evidence="1">
    <location>
        <begin position="196"/>
        <end position="209"/>
    </location>
</feature>
<name>A0A3B0YGT4_9ZZZZ</name>